<dbReference type="NCBIfam" id="TIGR03806">
    <property type="entry name" value="chp_HNE_0200"/>
    <property type="match status" value="1"/>
</dbReference>
<evidence type="ECO:0000313" key="4">
    <source>
        <dbReference type="Proteomes" id="UP000268094"/>
    </source>
</evidence>
<evidence type="ECO:0000256" key="1">
    <source>
        <dbReference type="SAM" id="MobiDB-lite"/>
    </source>
</evidence>
<dbReference type="OrthoDB" id="338827at2"/>
<accession>A0A3A8I959</accession>
<feature type="region of interest" description="Disordered" evidence="1">
    <location>
        <begin position="23"/>
        <end position="82"/>
    </location>
</feature>
<keyword evidence="2" id="KW-0732">Signal</keyword>
<evidence type="ECO:0000256" key="2">
    <source>
        <dbReference type="SAM" id="SignalP"/>
    </source>
</evidence>
<feature type="chain" id="PRO_5017364130" description="Cytochrome c domain-containing protein" evidence="2">
    <location>
        <begin position="26"/>
        <end position="419"/>
    </location>
</feature>
<name>A0A3A8I959_9BACT</name>
<sequence length="419" mass="44323">MRTSFVKPRLSVVLLALALAACGSSDPENPGPQPDAGTSVPDAGAADAGVPDSGVPDSGTVDAGVPDAGAPDAGATDAGPVDAGPPLAIPNVLSGFGLFTGSPADGGLVPVEGNVPYTLSTALFSDYSVKSRTLYIPAGKVAHYQPMDALDLPVGTLITKTFAFPADLRKPDQDVRYIETRVLVRQPSGWEAWPYVWNAPQTEAELATGGRSRDVTFIDLQGNTQAFRYSVPSKNQCQQCHHLQDETGEQVMHPIGVKARYLHHTNTYGGVERDQLEYLASLGKLDGLPAPAELPKAPDAFNPAAADLSTRARTYLDINCAHCHNPKGTAGITSQLFLNIDNANLFTLGECKRPGSAGSGVGGEFDIVPGNHAESILWYRLHTEESGKMMPQIGRVVHHAEGSQLIADWIDSLPPKSCK</sequence>
<dbReference type="InterPro" id="IPR022269">
    <property type="entry name" value="SO_2930-like_C"/>
</dbReference>
<feature type="compositionally biased region" description="Low complexity" evidence="1">
    <location>
        <begin position="39"/>
        <end position="82"/>
    </location>
</feature>
<feature type="signal peptide" evidence="2">
    <location>
        <begin position="1"/>
        <end position="25"/>
    </location>
</feature>
<evidence type="ECO:0000313" key="3">
    <source>
        <dbReference type="EMBL" id="RKG79812.1"/>
    </source>
</evidence>
<dbReference type="PROSITE" id="PS51257">
    <property type="entry name" value="PROKAR_LIPOPROTEIN"/>
    <property type="match status" value="1"/>
</dbReference>
<dbReference type="Proteomes" id="UP000268094">
    <property type="component" value="Unassembled WGS sequence"/>
</dbReference>
<protein>
    <recommendedName>
        <fullName evidence="5">Cytochrome c domain-containing protein</fullName>
    </recommendedName>
</protein>
<dbReference type="AlphaFoldDB" id="A0A3A8I959"/>
<evidence type="ECO:0008006" key="5">
    <source>
        <dbReference type="Google" id="ProtNLM"/>
    </source>
</evidence>
<organism evidence="3 4">
    <name type="scientific">Corallococcus terminator</name>
    <dbReference type="NCBI Taxonomy" id="2316733"/>
    <lineage>
        <taxon>Bacteria</taxon>
        <taxon>Pseudomonadati</taxon>
        <taxon>Myxococcota</taxon>
        <taxon>Myxococcia</taxon>
        <taxon>Myxococcales</taxon>
        <taxon>Cystobacterineae</taxon>
        <taxon>Myxococcaceae</taxon>
        <taxon>Corallococcus</taxon>
    </lineage>
</organism>
<dbReference type="RefSeq" id="WP_120543734.1">
    <property type="nucleotide sequence ID" value="NZ_RAVZ01000237.1"/>
</dbReference>
<proteinExistence type="predicted"/>
<comment type="caution">
    <text evidence="3">The sequence shown here is derived from an EMBL/GenBank/DDBJ whole genome shotgun (WGS) entry which is preliminary data.</text>
</comment>
<dbReference type="EMBL" id="RAVZ01000237">
    <property type="protein sequence ID" value="RKG79812.1"/>
    <property type="molecule type" value="Genomic_DNA"/>
</dbReference>
<keyword evidence="4" id="KW-1185">Reference proteome</keyword>
<reference evidence="4" key="1">
    <citation type="submission" date="2018-09" db="EMBL/GenBank/DDBJ databases">
        <authorList>
            <person name="Livingstone P.G."/>
            <person name="Whitworth D.E."/>
        </authorList>
    </citation>
    <scope>NUCLEOTIDE SEQUENCE [LARGE SCALE GENOMIC DNA]</scope>
    <source>
        <strain evidence="4">CA054A</strain>
    </source>
</reference>
<gene>
    <name evidence="3" type="ORF">D7V88_28255</name>
</gene>